<dbReference type="SUPFAM" id="SSF143724">
    <property type="entry name" value="PHP14-like"/>
    <property type="match status" value="1"/>
</dbReference>
<comment type="similarity">
    <text evidence="2">Belongs to the janus family.</text>
</comment>
<accession>A0A0K3AMG0</accession>
<gene>
    <name evidence="7" type="ORF">BMR1_03g00735</name>
</gene>
<dbReference type="GO" id="GO:0101006">
    <property type="term" value="F:protein histidine phosphatase activity"/>
    <property type="evidence" value="ECO:0007669"/>
    <property type="project" value="TreeGrafter"/>
</dbReference>
<dbReference type="AlphaFoldDB" id="A0A0K3AMG0"/>
<name>A0A0K3AMG0_BABMR</name>
<evidence type="ECO:0000313" key="7">
    <source>
        <dbReference type="EMBL" id="CTQ40747.1"/>
    </source>
</evidence>
<evidence type="ECO:0000256" key="5">
    <source>
        <dbReference type="PIRSR" id="PIRSR607702-1"/>
    </source>
</evidence>
<keyword evidence="7" id="KW-0378">Hydrolase</keyword>
<evidence type="ECO:0000256" key="3">
    <source>
        <dbReference type="ARBA" id="ARBA00022782"/>
    </source>
</evidence>
<comment type="function">
    <text evidence="1">JanA and janB regulate somatic sex differentiation.</text>
</comment>
<dbReference type="EMBL" id="LN871598">
    <property type="protein sequence ID" value="CTQ40747.1"/>
    <property type="molecule type" value="Genomic_DNA"/>
</dbReference>
<dbReference type="InterPro" id="IPR038596">
    <property type="entry name" value="Janus_sf"/>
</dbReference>
<dbReference type="OMA" id="VRGYSWA"/>
<dbReference type="Gene3D" id="3.50.20.20">
    <property type="entry name" value="Janus/Ocnus"/>
    <property type="match status" value="1"/>
</dbReference>
<evidence type="ECO:0000256" key="2">
    <source>
        <dbReference type="ARBA" id="ARBA00010971"/>
    </source>
</evidence>
<dbReference type="PANTHER" id="PTHR12258:SF5">
    <property type="entry name" value="BCDNA.GH02250-RELATED"/>
    <property type="match status" value="1"/>
</dbReference>
<feature type="binding site" evidence="6">
    <location>
        <position position="22"/>
    </location>
    <ligand>
        <name>substrate</name>
    </ligand>
</feature>
<dbReference type="GO" id="GO:0005829">
    <property type="term" value="C:cytosol"/>
    <property type="evidence" value="ECO:0007669"/>
    <property type="project" value="TreeGrafter"/>
</dbReference>
<evidence type="ECO:0000256" key="4">
    <source>
        <dbReference type="ARBA" id="ARBA00022928"/>
    </source>
</evidence>
<keyword evidence="3" id="KW-0221">Differentiation</keyword>
<dbReference type="KEGG" id="bmic:BMR1_03g00735"/>
<proteinExistence type="inferred from homology"/>
<dbReference type="Pfam" id="PF05005">
    <property type="entry name" value="Ocnus"/>
    <property type="match status" value="1"/>
</dbReference>
<reference evidence="7 8" key="2">
    <citation type="journal article" date="2013" name="PLoS ONE">
        <title>Whole genome mapping and re-organization of the nuclear and mitochondrial genomes of Babesia microti isolates.</title>
        <authorList>
            <person name="Cornillot E."/>
            <person name="Dassouli A."/>
            <person name="Garg A."/>
            <person name="Pachikara N."/>
            <person name="Randazzo S."/>
            <person name="Depoix D."/>
            <person name="Carcy B."/>
            <person name="Delbecq S."/>
            <person name="Frutos R."/>
            <person name="Silva J.C."/>
            <person name="Sutton R."/>
            <person name="Krause P.J."/>
            <person name="Mamoun C.B."/>
        </authorList>
    </citation>
    <scope>NUCLEOTIDE SEQUENCE [LARGE SCALE GENOMIC DNA]</scope>
    <source>
        <strain evidence="7 8">RI</strain>
    </source>
</reference>
<reference evidence="7 8" key="1">
    <citation type="journal article" date="2012" name="Nucleic Acids Res.">
        <title>Sequencing of the smallest Apicomplexan genome from the human pathogen Babesia microti.</title>
        <authorList>
            <person name="Cornillot E."/>
            <person name="Hadj-Kaddour K."/>
            <person name="Dassouli A."/>
            <person name="Noel B."/>
            <person name="Ranwez V."/>
            <person name="Vacherie B."/>
            <person name="Augagneur Y."/>
            <person name="Bres V."/>
            <person name="Duclos A."/>
            <person name="Randazzo S."/>
            <person name="Carcy B."/>
            <person name="Debierre-Grockiego F."/>
            <person name="Delbecq S."/>
            <person name="Moubri-Menage K."/>
            <person name="Shams-Eldin H."/>
            <person name="Usmani-Brown S."/>
            <person name="Bringaud F."/>
            <person name="Wincker P."/>
            <person name="Vivares C.P."/>
            <person name="Schwarz R.T."/>
            <person name="Schetters T.P."/>
            <person name="Krause P.J."/>
            <person name="Gorenflot A."/>
            <person name="Berry V."/>
            <person name="Barbe V."/>
            <person name="Ben Mamoun C."/>
        </authorList>
    </citation>
    <scope>NUCLEOTIDE SEQUENCE [LARGE SCALE GENOMIC DNA]</scope>
    <source>
        <strain evidence="7 8">RI</strain>
    </source>
</reference>
<dbReference type="InterPro" id="IPR007702">
    <property type="entry name" value="Janus"/>
</dbReference>
<evidence type="ECO:0000256" key="1">
    <source>
        <dbReference type="ARBA" id="ARBA00002508"/>
    </source>
</evidence>
<reference evidence="7 8" key="3">
    <citation type="journal article" date="2016" name="Sci. Rep.">
        <title>Genome-wide diversity and gene expression profiling of Babesia microti isolates identify polymorphic genes that mediate host-pathogen interactions.</title>
        <authorList>
            <person name="Silva J.C."/>
            <person name="Cornillot E."/>
            <person name="McCracken C."/>
            <person name="Usmani-Brown S."/>
            <person name="Dwivedi A."/>
            <person name="Ifeonu O.O."/>
            <person name="Crabtree J."/>
            <person name="Gotia H.T."/>
            <person name="Virji A.Z."/>
            <person name="Reynes C."/>
            <person name="Colinge J."/>
            <person name="Kumar V."/>
            <person name="Lawres L."/>
            <person name="Pazzi J.E."/>
            <person name="Pablo J.V."/>
            <person name="Hung C."/>
            <person name="Brancato J."/>
            <person name="Kumari P."/>
            <person name="Orvis J."/>
            <person name="Tretina K."/>
            <person name="Chibucos M."/>
            <person name="Ott S."/>
            <person name="Sadzewicz L."/>
            <person name="Sengamalay N."/>
            <person name="Shetty A.C."/>
            <person name="Su Q."/>
            <person name="Tallon L."/>
            <person name="Fraser C.M."/>
            <person name="Frutos R."/>
            <person name="Molina D.M."/>
            <person name="Krause P.J."/>
            <person name="Ben Mamoun C."/>
        </authorList>
    </citation>
    <scope>NUCLEOTIDE SEQUENCE [LARGE SCALE GENOMIC DNA]</scope>
    <source>
        <strain evidence="7 8">RI</strain>
    </source>
</reference>
<protein>
    <submittedName>
        <fullName evidence="7">14 kDa phosphohistidine phosphatase</fullName>
        <ecNumber evidence="7">3.1.3.-</ecNumber>
    </submittedName>
</protein>
<keyword evidence="8" id="KW-1185">Reference proteome</keyword>
<dbReference type="Proteomes" id="UP000002899">
    <property type="component" value="Chromosome III"/>
</dbReference>
<dbReference type="EC" id="3.1.3.-" evidence="7"/>
<evidence type="ECO:0000256" key="6">
    <source>
        <dbReference type="PIRSR" id="PIRSR607702-2"/>
    </source>
</evidence>
<feature type="active site" description="Proton acceptor" evidence="5">
    <location>
        <position position="52"/>
    </location>
</feature>
<sequence>MIESEDKYLDLPLVVIDEGTFKYVLLSLCPSNTSSGGDPVYFIRGDSSCEYHVEVIGHLHQRLVKMGCDPKICGGGRIFHQAITKEINIYGYSVQYGQADHSITARILENMLPDYKITCSNEGY</sequence>
<evidence type="ECO:0000313" key="8">
    <source>
        <dbReference type="Proteomes" id="UP000002899"/>
    </source>
</evidence>
<dbReference type="PANTHER" id="PTHR12258">
    <property type="entry name" value="JANUS-A/JANUS-B"/>
    <property type="match status" value="1"/>
</dbReference>
<organism evidence="7 8">
    <name type="scientific">Babesia microti (strain RI)</name>
    <dbReference type="NCBI Taxonomy" id="1133968"/>
    <lineage>
        <taxon>Eukaryota</taxon>
        <taxon>Sar</taxon>
        <taxon>Alveolata</taxon>
        <taxon>Apicomplexa</taxon>
        <taxon>Aconoidasida</taxon>
        <taxon>Piroplasmida</taxon>
        <taxon>Babesiidae</taxon>
        <taxon>Babesia</taxon>
    </lineage>
</organism>
<dbReference type="GO" id="GO:0007548">
    <property type="term" value="P:sex differentiation"/>
    <property type="evidence" value="ECO:0007669"/>
    <property type="project" value="UniProtKB-KW"/>
</dbReference>
<dbReference type="GO" id="GO:0030154">
    <property type="term" value="P:cell differentiation"/>
    <property type="evidence" value="ECO:0007669"/>
    <property type="project" value="UniProtKB-KW"/>
</dbReference>
<keyword evidence="4" id="KW-0726">Sexual differentiation</keyword>
<dbReference type="RefSeq" id="XP_012648758.1">
    <property type="nucleotide sequence ID" value="XM_012793304.1"/>
</dbReference>
<dbReference type="OrthoDB" id="10249612at2759"/>
<dbReference type="GeneID" id="24424781"/>
<dbReference type="VEuPathDB" id="PiroplasmaDB:BMR1_03g00735"/>